<dbReference type="AlphaFoldDB" id="A0AA49GSP8"/>
<evidence type="ECO:0000313" key="2">
    <source>
        <dbReference type="EMBL" id="WKN37741.1"/>
    </source>
</evidence>
<protein>
    <submittedName>
        <fullName evidence="2">DUF2945 domain-containing protein</fullName>
    </submittedName>
</protein>
<reference evidence="2" key="2">
    <citation type="journal article" date="2024" name="Antonie Van Leeuwenhoek">
        <title>Roseihalotalea indica gen. nov., sp. nov., a halophilic Bacteroidetes from mesopelagic Southwest Indian Ocean with higher carbohydrate metabolic potential.</title>
        <authorList>
            <person name="Chen B."/>
            <person name="Zhang M."/>
            <person name="Lin D."/>
            <person name="Ye J."/>
            <person name="Tang K."/>
        </authorList>
    </citation>
    <scope>NUCLEOTIDE SEQUENCE</scope>
    <source>
        <strain evidence="2">TK19036</strain>
    </source>
</reference>
<dbReference type="InterPro" id="IPR021331">
    <property type="entry name" value="Hva1_TUDOR"/>
</dbReference>
<dbReference type="Pfam" id="PF11160">
    <property type="entry name" value="Hva1_TUDOR"/>
    <property type="match status" value="1"/>
</dbReference>
<sequence length="69" mass="7643">MIQKGSTVKWKWGNGTAEGKVKETYTDEITKTISGSEITRKGEKGNKALLIEQEDGSEVLKLESEVTKK</sequence>
<feature type="domain" description="Hypervirulence associated protein TUDOR" evidence="1">
    <location>
        <begin position="5"/>
        <end position="66"/>
    </location>
</feature>
<evidence type="ECO:0000259" key="1">
    <source>
        <dbReference type="Pfam" id="PF11160"/>
    </source>
</evidence>
<gene>
    <name evidence="2" type="ORF">K4G66_03340</name>
</gene>
<organism evidence="2">
    <name type="scientific">Roseihalotalea indica</name>
    <dbReference type="NCBI Taxonomy" id="2867963"/>
    <lineage>
        <taxon>Bacteria</taxon>
        <taxon>Pseudomonadati</taxon>
        <taxon>Bacteroidota</taxon>
        <taxon>Cytophagia</taxon>
        <taxon>Cytophagales</taxon>
        <taxon>Catalimonadaceae</taxon>
        <taxon>Roseihalotalea</taxon>
    </lineage>
</organism>
<dbReference type="EMBL" id="CP120682">
    <property type="protein sequence ID" value="WKN37741.1"/>
    <property type="molecule type" value="Genomic_DNA"/>
</dbReference>
<reference evidence="2" key="1">
    <citation type="journal article" date="2023" name="Comput. Struct. Biotechnol. J.">
        <title>Discovery of a novel marine Bacteroidetes with a rich repertoire of carbohydrate-active enzymes.</title>
        <authorList>
            <person name="Chen B."/>
            <person name="Liu G."/>
            <person name="Chen Q."/>
            <person name="Wang H."/>
            <person name="Liu L."/>
            <person name="Tang K."/>
        </authorList>
    </citation>
    <scope>NUCLEOTIDE SEQUENCE</scope>
    <source>
        <strain evidence="2">TK19036</strain>
    </source>
</reference>
<name>A0AA49GSP8_9BACT</name>
<accession>A0AA49GSP8</accession>
<proteinExistence type="predicted"/>